<keyword evidence="3" id="KW-1185">Reference proteome</keyword>
<dbReference type="Proteomes" id="UP000198942">
    <property type="component" value="Unassembled WGS sequence"/>
</dbReference>
<organism evidence="2 3">
    <name type="scientific">Mucilaginibacter gossypiicola</name>
    <dbReference type="NCBI Taxonomy" id="551995"/>
    <lineage>
        <taxon>Bacteria</taxon>
        <taxon>Pseudomonadati</taxon>
        <taxon>Bacteroidota</taxon>
        <taxon>Sphingobacteriia</taxon>
        <taxon>Sphingobacteriales</taxon>
        <taxon>Sphingobacteriaceae</taxon>
        <taxon>Mucilaginibacter</taxon>
    </lineage>
</organism>
<accession>A0A1H8KGZ3</accession>
<feature type="transmembrane region" description="Helical" evidence="1">
    <location>
        <begin position="20"/>
        <end position="39"/>
    </location>
</feature>
<evidence type="ECO:0000313" key="3">
    <source>
        <dbReference type="Proteomes" id="UP000198942"/>
    </source>
</evidence>
<keyword evidence="1" id="KW-0472">Membrane</keyword>
<sequence>MFKAFSFSFYEKVVLIINQHIPLFWWHFFVSACFPVLNFSPKTSKTTKNYQKTKEVNCFLKYLFFILESFIC</sequence>
<dbReference type="EMBL" id="FOCL01000004">
    <property type="protein sequence ID" value="SEN91971.1"/>
    <property type="molecule type" value="Genomic_DNA"/>
</dbReference>
<dbReference type="STRING" id="551995.SAMN05192574_104602"/>
<evidence type="ECO:0000313" key="2">
    <source>
        <dbReference type="EMBL" id="SEN91971.1"/>
    </source>
</evidence>
<proteinExistence type="predicted"/>
<protein>
    <submittedName>
        <fullName evidence="2">Uncharacterized protein</fullName>
    </submittedName>
</protein>
<evidence type="ECO:0000256" key="1">
    <source>
        <dbReference type="SAM" id="Phobius"/>
    </source>
</evidence>
<keyword evidence="1" id="KW-0812">Transmembrane</keyword>
<keyword evidence="1" id="KW-1133">Transmembrane helix</keyword>
<name>A0A1H8KGZ3_9SPHI</name>
<reference evidence="3" key="1">
    <citation type="submission" date="2016-10" db="EMBL/GenBank/DDBJ databases">
        <authorList>
            <person name="Varghese N."/>
            <person name="Submissions S."/>
        </authorList>
    </citation>
    <scope>NUCLEOTIDE SEQUENCE [LARGE SCALE GENOMIC DNA]</scope>
    <source>
        <strain evidence="3">Gh-48</strain>
    </source>
</reference>
<dbReference type="PROSITE" id="PS51257">
    <property type="entry name" value="PROKAR_LIPOPROTEIN"/>
    <property type="match status" value="1"/>
</dbReference>
<gene>
    <name evidence="2" type="ORF">SAMN05192574_104602</name>
</gene>
<dbReference type="AlphaFoldDB" id="A0A1H8KGZ3"/>